<dbReference type="EMBL" id="CAHIKZ030000290">
    <property type="protein sequence ID" value="CAE1166704.1"/>
    <property type="molecule type" value="Genomic_DNA"/>
</dbReference>
<feature type="region of interest" description="Disordered" evidence="1">
    <location>
        <begin position="54"/>
        <end position="91"/>
    </location>
</feature>
<dbReference type="PANTHER" id="PTHR23186">
    <property type="entry name" value="RETINOIC ACID-INDUCED PROTEIN 2"/>
    <property type="match status" value="1"/>
</dbReference>
<dbReference type="GO" id="GO:0048513">
    <property type="term" value="P:animal organ development"/>
    <property type="evidence" value="ECO:0007669"/>
    <property type="project" value="TreeGrafter"/>
</dbReference>
<feature type="region of interest" description="Disordered" evidence="1">
    <location>
        <begin position="485"/>
        <end position="529"/>
    </location>
</feature>
<dbReference type="Pfam" id="PF15279">
    <property type="entry name" value="SOBP"/>
    <property type="match status" value="1"/>
</dbReference>
<feature type="region of interest" description="Disordered" evidence="1">
    <location>
        <begin position="191"/>
        <end position="253"/>
    </location>
</feature>
<protein>
    <submittedName>
        <fullName evidence="2">Uncharacterized protein</fullName>
    </submittedName>
</protein>
<feature type="compositionally biased region" description="Basic and acidic residues" evidence="1">
    <location>
        <begin position="485"/>
        <end position="509"/>
    </location>
</feature>
<dbReference type="AlphaFoldDB" id="A0A812B2R4"/>
<dbReference type="InterPro" id="IPR026092">
    <property type="entry name" value="RAI2/SOBP"/>
</dbReference>
<feature type="compositionally biased region" description="Polar residues" evidence="1">
    <location>
        <begin position="199"/>
        <end position="249"/>
    </location>
</feature>
<evidence type="ECO:0000313" key="2">
    <source>
        <dbReference type="EMBL" id="CAE1166704.1"/>
    </source>
</evidence>
<evidence type="ECO:0000256" key="1">
    <source>
        <dbReference type="SAM" id="MobiDB-lite"/>
    </source>
</evidence>
<feature type="compositionally biased region" description="Polar residues" evidence="1">
    <location>
        <begin position="510"/>
        <end position="527"/>
    </location>
</feature>
<dbReference type="GO" id="GO:0005634">
    <property type="term" value="C:nucleus"/>
    <property type="evidence" value="ECO:0007669"/>
    <property type="project" value="TreeGrafter"/>
</dbReference>
<name>A0A812B2R4_ACAPH</name>
<sequence>MNIFCQETQEHLQQIQASIDNNSSSNDISDKQILITPDLWLQEDMVRRHKKLRTIQEDKKHSDTNNKDHNDQPKDLSNHVESPETSGVSSMVEKTNEKVIVDKSLKERLAKRLHKDPNHTASPNVTPLQKRPHPGHSHFIPSMFPNPAMNNWWHHAQMLASLGPGYPAFSGFPPVMYPGMFNPPFNPMMPAAPPIPESSRPQSRHINATSTPGPVVTPNATASPDISQRQSQSPAIASNATNKSSTIPRNHQFPPMWPPVFPMMPLPPQMPQQGEPNIHTGSNPTVPTFPIPAPNWASMGIPPQTVMIPFPFLFPLPFPVPIPIPIPMKAEQIEKLLNRVSRMSTSSSNKEDETSSECEDIKPQNLQEHLNLSMNHHNCNNNSNSSHNSLDTTSLTQPRIAATTTKNIPKECITCASCITPSKSTVLPRPSSVLSMKSDSHVSLTEVNSVKRPPTPASVSSIESIKRVRHESMDSNYDEVIDLSKDSSRESAHREVSSPHVHALSEHKTANSVRSTSVPLPNATGGSETDFLHVPKIHIVSTPTDPPLSQHLPLPPTDHAYSLRRGLILDAPSVPKRPKSPSPERRNYIRSMPRDIMEARRCLRTRIKTK</sequence>
<dbReference type="Proteomes" id="UP000597762">
    <property type="component" value="Unassembled WGS sequence"/>
</dbReference>
<proteinExistence type="predicted"/>
<reference evidence="2" key="1">
    <citation type="submission" date="2021-01" db="EMBL/GenBank/DDBJ databases">
        <authorList>
            <person name="Li R."/>
            <person name="Bekaert M."/>
        </authorList>
    </citation>
    <scope>NUCLEOTIDE SEQUENCE</scope>
    <source>
        <strain evidence="2">Farmed</strain>
    </source>
</reference>
<organism evidence="2 3">
    <name type="scientific">Acanthosepion pharaonis</name>
    <name type="common">Pharaoh cuttlefish</name>
    <name type="synonym">Sepia pharaonis</name>
    <dbReference type="NCBI Taxonomy" id="158019"/>
    <lineage>
        <taxon>Eukaryota</taxon>
        <taxon>Metazoa</taxon>
        <taxon>Spiralia</taxon>
        <taxon>Lophotrochozoa</taxon>
        <taxon>Mollusca</taxon>
        <taxon>Cephalopoda</taxon>
        <taxon>Coleoidea</taxon>
        <taxon>Decapodiformes</taxon>
        <taxon>Sepiida</taxon>
        <taxon>Sepiina</taxon>
        <taxon>Sepiidae</taxon>
        <taxon>Acanthosepion</taxon>
    </lineage>
</organism>
<feature type="region of interest" description="Disordered" evidence="1">
    <location>
        <begin position="113"/>
        <end position="133"/>
    </location>
</feature>
<accession>A0A812B2R4</accession>
<feature type="compositionally biased region" description="Basic and acidic residues" evidence="1">
    <location>
        <begin position="54"/>
        <end position="82"/>
    </location>
</feature>
<evidence type="ECO:0000313" key="3">
    <source>
        <dbReference type="Proteomes" id="UP000597762"/>
    </source>
</evidence>
<dbReference type="OrthoDB" id="6250723at2759"/>
<comment type="caution">
    <text evidence="2">The sequence shown here is derived from an EMBL/GenBank/DDBJ whole genome shotgun (WGS) entry which is preliminary data.</text>
</comment>
<dbReference type="PANTHER" id="PTHR23186:SF4">
    <property type="entry name" value="GH22790P"/>
    <property type="match status" value="1"/>
</dbReference>
<keyword evidence="3" id="KW-1185">Reference proteome</keyword>
<gene>
    <name evidence="2" type="ORF">SPHA_9010</name>
</gene>